<feature type="domain" description="Cobalamin biosynthesis precorrin-8X methylmutase CobH/CbiC" evidence="5">
    <location>
        <begin position="167"/>
        <end position="222"/>
    </location>
</feature>
<dbReference type="EC" id="5.4.99.61" evidence="6"/>
<keyword evidence="4 6" id="KW-0413">Isomerase</keyword>
<sequence length="230" mass="24309">MSNSLIHPITAQSFATIDREIGAHAFNSSEYAIVQRVIHSTADFEFKHLVKFSQGAIAAGIKAIQQGKAIVTDVGMVKQGIVGMAAQTFKNPVISALDFAEPISTPEASAKNQLTRSEIGMRHCMTEFPDAIFVVGNAPTALLALCASSSKPNFAPNLPNSRDITSFEAKNFQPSLIVGAPVGFVAVLESKAALEKSGFPQIRVEGRKGGSSVAAAIANALLLLAWTEVQ</sequence>
<protein>
    <submittedName>
        <fullName evidence="6">Precorrin-8X methylmutase</fullName>
        <ecNumber evidence="6">5.4.99.61</ecNumber>
    </submittedName>
</protein>
<name>A0AAW9PU26_9CYAN</name>
<comment type="similarity">
    <text evidence="2">Belongs to the CobH/CbiC family.</text>
</comment>
<dbReference type="Proteomes" id="UP001333818">
    <property type="component" value="Unassembled WGS sequence"/>
</dbReference>
<feature type="domain" description="Cobalamin biosynthesis precorrin-8X methylmutase CobH/CbiC" evidence="5">
    <location>
        <begin position="9"/>
        <end position="157"/>
    </location>
</feature>
<dbReference type="GO" id="GO:0016993">
    <property type="term" value="F:precorrin-8X methylmutase activity"/>
    <property type="evidence" value="ECO:0007669"/>
    <property type="project" value="UniProtKB-EC"/>
</dbReference>
<reference evidence="6" key="1">
    <citation type="submission" date="2024-01" db="EMBL/GenBank/DDBJ databases">
        <title>Bank of Algae and Cyanobacteria of the Azores (BACA) strain genomes.</title>
        <authorList>
            <person name="Luz R."/>
            <person name="Cordeiro R."/>
            <person name="Fonseca A."/>
            <person name="Goncalves V."/>
        </authorList>
    </citation>
    <scope>NUCLEOTIDE SEQUENCE</scope>
    <source>
        <strain evidence="6">BACA0141</strain>
    </source>
</reference>
<proteinExistence type="inferred from homology"/>
<dbReference type="EMBL" id="JAZBJZ010000073">
    <property type="protein sequence ID" value="MEE3718342.1"/>
    <property type="molecule type" value="Genomic_DNA"/>
</dbReference>
<evidence type="ECO:0000259" key="5">
    <source>
        <dbReference type="Pfam" id="PF02570"/>
    </source>
</evidence>
<dbReference type="AlphaFoldDB" id="A0AAW9PU26"/>
<dbReference type="Pfam" id="PF02570">
    <property type="entry name" value="CbiC"/>
    <property type="match status" value="2"/>
</dbReference>
<keyword evidence="7" id="KW-1185">Reference proteome</keyword>
<evidence type="ECO:0000256" key="2">
    <source>
        <dbReference type="ARBA" id="ARBA00009774"/>
    </source>
</evidence>
<dbReference type="GO" id="GO:0009236">
    <property type="term" value="P:cobalamin biosynthetic process"/>
    <property type="evidence" value="ECO:0007669"/>
    <property type="project" value="UniProtKB-KW"/>
</dbReference>
<dbReference type="SUPFAM" id="SSF63965">
    <property type="entry name" value="Precorrin-8X methylmutase CbiC/CobH"/>
    <property type="match status" value="1"/>
</dbReference>
<evidence type="ECO:0000313" key="6">
    <source>
        <dbReference type="EMBL" id="MEE3718342.1"/>
    </source>
</evidence>
<evidence type="ECO:0000256" key="1">
    <source>
        <dbReference type="ARBA" id="ARBA00004953"/>
    </source>
</evidence>
<comment type="pathway">
    <text evidence="1">Cofactor biosynthesis; adenosylcobalamin biosynthesis.</text>
</comment>
<dbReference type="PANTHER" id="PTHR43588">
    <property type="entry name" value="COBALT-PRECORRIN-8 METHYLMUTASE"/>
    <property type="match status" value="1"/>
</dbReference>
<dbReference type="RefSeq" id="WP_330484775.1">
    <property type="nucleotide sequence ID" value="NZ_JAZBJZ010000073.1"/>
</dbReference>
<keyword evidence="3" id="KW-0169">Cobalamin biosynthesis</keyword>
<dbReference type="Gene3D" id="3.40.50.10230">
    <property type="entry name" value="Cobalamin biosynthesis CobH/CbiC, precorrin-8X methylmutase"/>
    <property type="match status" value="1"/>
</dbReference>
<comment type="caution">
    <text evidence="6">The sequence shown here is derived from an EMBL/GenBank/DDBJ whole genome shotgun (WGS) entry which is preliminary data.</text>
</comment>
<gene>
    <name evidence="6" type="ORF">V2H45_16500</name>
</gene>
<organism evidence="6 7">
    <name type="scientific">Tumidithrix elongata BACA0141</name>
    <dbReference type="NCBI Taxonomy" id="2716417"/>
    <lineage>
        <taxon>Bacteria</taxon>
        <taxon>Bacillati</taxon>
        <taxon>Cyanobacteriota</taxon>
        <taxon>Cyanophyceae</taxon>
        <taxon>Pseudanabaenales</taxon>
        <taxon>Pseudanabaenaceae</taxon>
        <taxon>Tumidithrix</taxon>
        <taxon>Tumidithrix elongata</taxon>
    </lineage>
</organism>
<accession>A0AAW9PU26</accession>
<evidence type="ECO:0000256" key="4">
    <source>
        <dbReference type="ARBA" id="ARBA00023235"/>
    </source>
</evidence>
<evidence type="ECO:0000313" key="7">
    <source>
        <dbReference type="Proteomes" id="UP001333818"/>
    </source>
</evidence>
<dbReference type="PANTHER" id="PTHR43588:SF1">
    <property type="entry name" value="COBALT-PRECORRIN-8 METHYLMUTASE"/>
    <property type="match status" value="1"/>
</dbReference>
<dbReference type="InterPro" id="IPR036588">
    <property type="entry name" value="CobH/CbiC_sf"/>
</dbReference>
<evidence type="ECO:0000256" key="3">
    <source>
        <dbReference type="ARBA" id="ARBA00022573"/>
    </source>
</evidence>
<dbReference type="InterPro" id="IPR003722">
    <property type="entry name" value="Cbl_synth_CobH/CbiC"/>
</dbReference>